<name>A0AAU2GU51_9ACTN</name>
<reference evidence="1" key="1">
    <citation type="submission" date="2022-10" db="EMBL/GenBank/DDBJ databases">
        <title>The complete genomes of actinobacterial strains from the NBC collection.</title>
        <authorList>
            <person name="Joergensen T.S."/>
            <person name="Alvarez Arevalo M."/>
            <person name="Sterndorff E.B."/>
            <person name="Faurdal D."/>
            <person name="Vuksanovic O."/>
            <person name="Mourched A.-S."/>
            <person name="Charusanti P."/>
            <person name="Shaw S."/>
            <person name="Blin K."/>
            <person name="Weber T."/>
        </authorList>
    </citation>
    <scope>NUCLEOTIDE SEQUENCE</scope>
    <source>
        <strain evidence="1">NBC_00060</strain>
    </source>
</reference>
<accession>A0AAU2GU51</accession>
<evidence type="ECO:0000313" key="1">
    <source>
        <dbReference type="EMBL" id="WTU38588.1"/>
    </source>
</evidence>
<dbReference type="EMBL" id="CP108253">
    <property type="protein sequence ID" value="WTU38588.1"/>
    <property type="molecule type" value="Genomic_DNA"/>
</dbReference>
<protein>
    <submittedName>
        <fullName evidence="1">Uncharacterized protein</fullName>
    </submittedName>
</protein>
<organism evidence="1">
    <name type="scientific">Streptomyces sp. NBC_00060</name>
    <dbReference type="NCBI Taxonomy" id="2975636"/>
    <lineage>
        <taxon>Bacteria</taxon>
        <taxon>Bacillati</taxon>
        <taxon>Actinomycetota</taxon>
        <taxon>Actinomycetes</taxon>
        <taxon>Kitasatosporales</taxon>
        <taxon>Streptomycetaceae</taxon>
        <taxon>Streptomyces</taxon>
    </lineage>
</organism>
<sequence>METISQLLEWVEAVAFVLGWLPCAGGFGVRDFVGAGAGVCGFALVRLGDGVWLGEAAGPGVVAEGDPVPGVALAVSDGGAEAAPEVPSWQPASARAAARAAPTTAALARREREGLDMRMAEHSSYGTDRARSEPARSRCAAGYALGAVGIG</sequence>
<proteinExistence type="predicted"/>
<gene>
    <name evidence="1" type="ORF">OHV25_02910</name>
</gene>
<dbReference type="AlphaFoldDB" id="A0AAU2GU51"/>